<comment type="similarity">
    <text evidence="2">Belongs to the X(+)/potassium ATPases subunit beta family.</text>
</comment>
<keyword evidence="3" id="KW-0812">Transmembrane</keyword>
<dbReference type="GO" id="GO:0005890">
    <property type="term" value="C:sodium:potassium-exchanging ATPase complex"/>
    <property type="evidence" value="ECO:0007669"/>
    <property type="project" value="InterPro"/>
</dbReference>
<organism evidence="7 8">
    <name type="scientific">Desmophyllum pertusum</name>
    <dbReference type="NCBI Taxonomy" id="174260"/>
    <lineage>
        <taxon>Eukaryota</taxon>
        <taxon>Metazoa</taxon>
        <taxon>Cnidaria</taxon>
        <taxon>Anthozoa</taxon>
        <taxon>Hexacorallia</taxon>
        <taxon>Scleractinia</taxon>
        <taxon>Caryophylliina</taxon>
        <taxon>Caryophylliidae</taxon>
        <taxon>Desmophyllum</taxon>
    </lineage>
</organism>
<dbReference type="Gene3D" id="2.60.40.1660">
    <property type="entry name" value="Na, k-atpase alpha subunit"/>
    <property type="match status" value="1"/>
</dbReference>
<evidence type="ECO:0000256" key="5">
    <source>
        <dbReference type="ARBA" id="ARBA00022989"/>
    </source>
</evidence>
<protein>
    <submittedName>
        <fullName evidence="7">Positive regulation of calcium:sodium antiporter</fullName>
    </submittedName>
</protein>
<keyword evidence="6" id="KW-0472">Membrane</keyword>
<dbReference type="Pfam" id="PF00287">
    <property type="entry name" value="Na_K-ATPase"/>
    <property type="match status" value="1"/>
</dbReference>
<keyword evidence="8" id="KW-1185">Reference proteome</keyword>
<evidence type="ECO:0000256" key="4">
    <source>
        <dbReference type="ARBA" id="ARBA00022968"/>
    </source>
</evidence>
<evidence type="ECO:0000256" key="3">
    <source>
        <dbReference type="ARBA" id="ARBA00022692"/>
    </source>
</evidence>
<dbReference type="AlphaFoldDB" id="A0A9X0CMW4"/>
<dbReference type="PANTHER" id="PTHR11523">
    <property type="entry name" value="SODIUM/POTASSIUM-DEPENDENT ATPASE BETA SUBUNIT"/>
    <property type="match status" value="1"/>
</dbReference>
<dbReference type="GO" id="GO:0036376">
    <property type="term" value="P:sodium ion export across plasma membrane"/>
    <property type="evidence" value="ECO:0007669"/>
    <property type="project" value="TreeGrafter"/>
</dbReference>
<dbReference type="GO" id="GO:0030007">
    <property type="term" value="P:intracellular potassium ion homeostasis"/>
    <property type="evidence" value="ECO:0007669"/>
    <property type="project" value="TreeGrafter"/>
</dbReference>
<dbReference type="InterPro" id="IPR000402">
    <property type="entry name" value="Na/K_ATPase_sub_beta"/>
</dbReference>
<evidence type="ECO:0000256" key="6">
    <source>
        <dbReference type="ARBA" id="ARBA00023136"/>
    </source>
</evidence>
<dbReference type="InterPro" id="IPR038702">
    <property type="entry name" value="Na/K_ATPase_sub_beta_sf"/>
</dbReference>
<dbReference type="Proteomes" id="UP001163046">
    <property type="component" value="Unassembled WGS sequence"/>
</dbReference>
<comment type="caution">
    <text evidence="7">The sequence shown here is derived from an EMBL/GenBank/DDBJ whole genome shotgun (WGS) entry which is preliminary data.</text>
</comment>
<reference evidence="7" key="1">
    <citation type="submission" date="2023-01" db="EMBL/GenBank/DDBJ databases">
        <title>Genome assembly of the deep-sea coral Lophelia pertusa.</title>
        <authorList>
            <person name="Herrera S."/>
            <person name="Cordes E."/>
        </authorList>
    </citation>
    <scope>NUCLEOTIDE SEQUENCE</scope>
    <source>
        <strain evidence="7">USNM1676648</strain>
        <tissue evidence="7">Polyp</tissue>
    </source>
</reference>
<comment type="subcellular location">
    <subcellularLocation>
        <location evidence="1">Membrane</location>
        <topology evidence="1">Single-pass type II membrane protein</topology>
    </subcellularLocation>
</comment>
<dbReference type="GO" id="GO:1990573">
    <property type="term" value="P:potassium ion import across plasma membrane"/>
    <property type="evidence" value="ECO:0007669"/>
    <property type="project" value="TreeGrafter"/>
</dbReference>
<dbReference type="OrthoDB" id="5912413at2759"/>
<evidence type="ECO:0000313" key="7">
    <source>
        <dbReference type="EMBL" id="KAJ7369627.1"/>
    </source>
</evidence>
<dbReference type="EMBL" id="MU826897">
    <property type="protein sequence ID" value="KAJ7369627.1"/>
    <property type="molecule type" value="Genomic_DNA"/>
</dbReference>
<gene>
    <name evidence="7" type="primary">ATP1B1</name>
    <name evidence="7" type="ORF">OS493_037489</name>
</gene>
<evidence type="ECO:0000256" key="1">
    <source>
        <dbReference type="ARBA" id="ARBA00004606"/>
    </source>
</evidence>
<evidence type="ECO:0000256" key="2">
    <source>
        <dbReference type="ARBA" id="ARBA00005876"/>
    </source>
</evidence>
<proteinExistence type="inferred from homology"/>
<keyword evidence="5" id="KW-1133">Transmembrane helix</keyword>
<sequence>MASTRSVQRPSVRGVTLPCIVDLTSLGDCYKNSTDFKYGYDEEKPCFFMKLNRVFNWFPEPNDGKDYVELTCHFEEGDNEDLSLLPTDKPGFLAKFYPYFAEETWLAPIAAIKVNTTSAAVVLCEARAENIELSETYRLNRGATGKARIEIKQKK</sequence>
<name>A0A9X0CMW4_9CNID</name>
<dbReference type="GO" id="GO:0006883">
    <property type="term" value="P:intracellular sodium ion homeostasis"/>
    <property type="evidence" value="ECO:0007669"/>
    <property type="project" value="TreeGrafter"/>
</dbReference>
<dbReference type="GO" id="GO:0001671">
    <property type="term" value="F:ATPase activator activity"/>
    <property type="evidence" value="ECO:0007669"/>
    <property type="project" value="TreeGrafter"/>
</dbReference>
<dbReference type="PANTHER" id="PTHR11523:SF28">
    <property type="entry name" value="NA_K-ATPASE BETA SUBUNIT ISOFORM 4-RELATED"/>
    <property type="match status" value="1"/>
</dbReference>
<keyword evidence="4" id="KW-0735">Signal-anchor</keyword>
<accession>A0A9X0CMW4</accession>
<evidence type="ECO:0000313" key="8">
    <source>
        <dbReference type="Proteomes" id="UP001163046"/>
    </source>
</evidence>